<protein>
    <submittedName>
        <fullName evidence="1">Uncharacterized protein</fullName>
    </submittedName>
</protein>
<reference evidence="1 2" key="1">
    <citation type="submission" date="2014-05" db="EMBL/GenBank/DDBJ databases">
        <title>Draft genome sequence of a rare smut relative, Tilletiaria anomala UBC 951.</title>
        <authorList>
            <consortium name="DOE Joint Genome Institute"/>
            <person name="Toome M."/>
            <person name="Kuo A."/>
            <person name="Henrissat B."/>
            <person name="Lipzen A."/>
            <person name="Tritt A."/>
            <person name="Yoshinaga Y."/>
            <person name="Zane M."/>
            <person name="Barry K."/>
            <person name="Grigoriev I.V."/>
            <person name="Spatafora J.W."/>
            <person name="Aimea M.C."/>
        </authorList>
    </citation>
    <scope>NUCLEOTIDE SEQUENCE [LARGE SCALE GENOMIC DNA]</scope>
    <source>
        <strain evidence="1 2">UBC 951</strain>
    </source>
</reference>
<dbReference type="RefSeq" id="XP_013246483.1">
    <property type="nucleotide sequence ID" value="XM_013391029.1"/>
</dbReference>
<dbReference type="HOGENOM" id="CLU_064566_0_0_1"/>
<dbReference type="PANTHER" id="PTHR15955:SF10">
    <property type="entry name" value="DUF1115 DOMAIN PROTEIN (AFU_ORTHOLOGUE AFUA_5G14750)"/>
    <property type="match status" value="1"/>
</dbReference>
<evidence type="ECO:0000313" key="2">
    <source>
        <dbReference type="Proteomes" id="UP000027361"/>
    </source>
</evidence>
<gene>
    <name evidence="1" type="ORF">K437DRAFT_218815</name>
</gene>
<comment type="caution">
    <text evidence="1">The sequence shown here is derived from an EMBL/GenBank/DDBJ whole genome shotgun (WGS) entry which is preliminary data.</text>
</comment>
<dbReference type="AlphaFoldDB" id="A0A066WSI0"/>
<dbReference type="EMBL" id="JMSN01000001">
    <property type="protein sequence ID" value="KDN53640.1"/>
    <property type="molecule type" value="Genomic_DNA"/>
</dbReference>
<dbReference type="GeneID" id="25262205"/>
<name>A0A066WSI0_TILAU</name>
<organism evidence="1 2">
    <name type="scientific">Tilletiaria anomala (strain ATCC 24038 / CBS 436.72 / UBC 951)</name>
    <dbReference type="NCBI Taxonomy" id="1037660"/>
    <lineage>
        <taxon>Eukaryota</taxon>
        <taxon>Fungi</taxon>
        <taxon>Dikarya</taxon>
        <taxon>Basidiomycota</taxon>
        <taxon>Ustilaginomycotina</taxon>
        <taxon>Exobasidiomycetes</taxon>
        <taxon>Georgefischeriales</taxon>
        <taxon>Tilletiariaceae</taxon>
        <taxon>Tilletiaria</taxon>
    </lineage>
</organism>
<dbReference type="Proteomes" id="UP000027361">
    <property type="component" value="Unassembled WGS sequence"/>
</dbReference>
<sequence>MAHQKSKGAIFSPEALESQLSTLEVLAAMWAGNDELSIPSSTSEGIEALARYLALPLSTLGDEECINAKDAVPNDLNFTLSIDPLAGSEGDRSRHARKARKLKLEVTLLLRKLAPGQAESEAICPRLRLRRSEWLNAVDHMRICKEAGINEGAKHGVGKMDIDGGSYVLETVERISEAAATIMANDLETETQCGVASENGHASLSKLVYRSWSCLPSLSTKEKRQDLVDYAKLNRPPLTGFVLAGKPALVVLEHPLTDELNLLTEGKEAQLLAAQSNILAYWSSIKVQSWSDIPSGHKKVSETLVERAVPRVFSNMTDTTGSDEIGGREALRGTYKHRNDWKLVEGWLKGKQCGGRLKEALGADWN</sequence>
<keyword evidence="2" id="KW-1185">Reference proteome</keyword>
<dbReference type="InParanoid" id="A0A066WSI0"/>
<evidence type="ECO:0000313" key="1">
    <source>
        <dbReference type="EMBL" id="KDN53640.1"/>
    </source>
</evidence>
<dbReference type="PANTHER" id="PTHR15955">
    <property type="entry name" value="RWD DOMAIN CONTAINING PROTEIN 2"/>
    <property type="match status" value="1"/>
</dbReference>
<dbReference type="OrthoDB" id="432412at2759"/>
<dbReference type="STRING" id="1037660.A0A066WSI0"/>
<dbReference type="OMA" id="RTWYYLP"/>
<proteinExistence type="predicted"/>
<dbReference type="InterPro" id="IPR017359">
    <property type="entry name" value="Phi-like"/>
</dbReference>
<accession>A0A066WSI0</accession>